<dbReference type="GO" id="GO:0071786">
    <property type="term" value="P:endoplasmic reticulum tubular network organization"/>
    <property type="evidence" value="ECO:0007669"/>
    <property type="project" value="InterPro"/>
</dbReference>
<dbReference type="PANTHER" id="PTHR22166:SF12">
    <property type="entry name" value="ENDOPLASMIC RETICULUM JUNCTION FORMATION PROTEIN LUNAPARK"/>
    <property type="match status" value="1"/>
</dbReference>
<keyword evidence="3" id="KW-1133">Transmembrane helix</keyword>
<dbReference type="PANTHER" id="PTHR22166">
    <property type="entry name" value="ENDOPLASMIC RETICULUM JUNCTION FORMATION PROTEIN LUNAPARK"/>
    <property type="match status" value="1"/>
</dbReference>
<feature type="region of interest" description="Disordered" evidence="2">
    <location>
        <begin position="124"/>
        <end position="234"/>
    </location>
</feature>
<evidence type="ECO:0000313" key="4">
    <source>
        <dbReference type="EMBL" id="GAM42102.1"/>
    </source>
</evidence>
<reference evidence="5" key="1">
    <citation type="journal article" date="2015" name="Genome Announc.">
        <title>Draft genome sequence of Talaromyces cellulolyticus strain Y-94, a source of lignocellulosic biomass-degrading enzymes.</title>
        <authorList>
            <person name="Fujii T."/>
            <person name="Koike H."/>
            <person name="Sawayama S."/>
            <person name="Yano S."/>
            <person name="Inoue H."/>
        </authorList>
    </citation>
    <scope>NUCLEOTIDE SEQUENCE [LARGE SCALE GENOMIC DNA]</scope>
    <source>
        <strain evidence="5">Y-94</strain>
    </source>
</reference>
<evidence type="ECO:0000313" key="5">
    <source>
        <dbReference type="Proteomes" id="UP000053095"/>
    </source>
</evidence>
<accession>A0A0B8N1M9</accession>
<evidence type="ECO:0000256" key="3">
    <source>
        <dbReference type="SAM" id="Phobius"/>
    </source>
</evidence>
<dbReference type="Proteomes" id="UP000053095">
    <property type="component" value="Unassembled WGS sequence"/>
</dbReference>
<dbReference type="AlphaFoldDB" id="A0A0B8N1M9"/>
<sequence length="328" mass="37099">MVSLWPWKGEDTSPASFEKTLSTLSTKATETNTQLDKLRQQARRFKALWTLYSVFIYLLYSTIDVLVLGWQNWGIYTVRTVASRMFDYRINRSQNYLDSLNKQRDETIEKLKVATKYNSTQQLLEKYGGESPKPKSTNKNGGTKKKDNNIQQRKTAGNVPERTGIPPPPTANIRRYPQNDVAPSLPYNQPRPSPRNEKPLPPPPSTVATYTDQPGFAPNAFPPSAQPQYAAGGTPKWYDRLMDVIADIQREATEGHGAAHKTDEEKSASEDNDDGELIKKEEEEDDEEEQSEKEEETQKIPEKTGTTQSESQPQSGVETRSRSKKGKK</sequence>
<evidence type="ECO:0000256" key="2">
    <source>
        <dbReference type="SAM" id="MobiDB-lite"/>
    </source>
</evidence>
<dbReference type="InterPro" id="IPR040115">
    <property type="entry name" value="Lnp"/>
</dbReference>
<feature type="coiled-coil region" evidence="1">
    <location>
        <begin position="21"/>
        <end position="48"/>
    </location>
</feature>
<keyword evidence="5" id="KW-1185">Reference proteome</keyword>
<feature type="compositionally biased region" description="Acidic residues" evidence="2">
    <location>
        <begin position="282"/>
        <end position="295"/>
    </location>
</feature>
<dbReference type="EMBL" id="DF933839">
    <property type="protein sequence ID" value="GAM42102.1"/>
    <property type="molecule type" value="Genomic_DNA"/>
</dbReference>
<evidence type="ECO:0000256" key="1">
    <source>
        <dbReference type="SAM" id="Coils"/>
    </source>
</evidence>
<organism evidence="4 5">
    <name type="scientific">Talaromyces pinophilus</name>
    <name type="common">Penicillium pinophilum</name>
    <dbReference type="NCBI Taxonomy" id="128442"/>
    <lineage>
        <taxon>Eukaryota</taxon>
        <taxon>Fungi</taxon>
        <taxon>Dikarya</taxon>
        <taxon>Ascomycota</taxon>
        <taxon>Pezizomycotina</taxon>
        <taxon>Eurotiomycetes</taxon>
        <taxon>Eurotiomycetidae</taxon>
        <taxon>Eurotiales</taxon>
        <taxon>Trichocomaceae</taxon>
        <taxon>Talaromyces</taxon>
        <taxon>Talaromyces sect. Talaromyces</taxon>
    </lineage>
</organism>
<gene>
    <name evidence="4" type="ORF">TCE0_043f15767</name>
</gene>
<feature type="compositionally biased region" description="Basic and acidic residues" evidence="2">
    <location>
        <begin position="260"/>
        <end position="269"/>
    </location>
</feature>
<protein>
    <submittedName>
        <fullName evidence="4">Uncharacterized protein</fullName>
    </submittedName>
</protein>
<feature type="compositionally biased region" description="Polar residues" evidence="2">
    <location>
        <begin position="304"/>
        <end position="318"/>
    </location>
</feature>
<proteinExistence type="predicted"/>
<keyword evidence="3" id="KW-0472">Membrane</keyword>
<keyword evidence="3" id="KW-0812">Transmembrane</keyword>
<feature type="transmembrane region" description="Helical" evidence="3">
    <location>
        <begin position="47"/>
        <end position="70"/>
    </location>
</feature>
<feature type="compositionally biased region" description="Pro residues" evidence="2">
    <location>
        <begin position="189"/>
        <end position="205"/>
    </location>
</feature>
<keyword evidence="1" id="KW-0175">Coiled coil</keyword>
<dbReference type="GO" id="GO:0071782">
    <property type="term" value="C:endoplasmic reticulum tubular network"/>
    <property type="evidence" value="ECO:0007669"/>
    <property type="project" value="TreeGrafter"/>
</dbReference>
<feature type="region of interest" description="Disordered" evidence="2">
    <location>
        <begin position="249"/>
        <end position="328"/>
    </location>
</feature>
<name>A0A0B8N1M9_TALPI</name>